<gene>
    <name evidence="10" type="ORF">DGAL_LOCUS13676</name>
</gene>
<feature type="repeat" description="TPR" evidence="7">
    <location>
        <begin position="247"/>
        <end position="280"/>
    </location>
</feature>
<keyword evidence="1" id="KW-0963">Cytoplasm</keyword>
<evidence type="ECO:0000256" key="5">
    <source>
        <dbReference type="ARBA" id="ARBA00026193"/>
    </source>
</evidence>
<dbReference type="FunFam" id="1.10.260.100:FF:000002">
    <property type="entry name" value="Stress-induced-phosphoprotein 1 (Hsp70/Hsp90-organizing)"/>
    <property type="match status" value="1"/>
</dbReference>
<dbReference type="AlphaFoldDB" id="A0A8J2S698"/>
<accession>A0A8J2S698</accession>
<dbReference type="InterPro" id="IPR019734">
    <property type="entry name" value="TPR_rpt"/>
</dbReference>
<comment type="caution">
    <text evidence="10">The sequence shown here is derived from an EMBL/GenBank/DDBJ whole genome shotgun (WGS) entry which is preliminary data.</text>
</comment>
<dbReference type="SMART" id="SM00727">
    <property type="entry name" value="STI1"/>
    <property type="match status" value="2"/>
</dbReference>
<dbReference type="GO" id="GO:0120293">
    <property type="term" value="C:dynein axonemal particle"/>
    <property type="evidence" value="ECO:0007669"/>
    <property type="project" value="UniProtKB-SubCell"/>
</dbReference>
<evidence type="ECO:0000256" key="6">
    <source>
        <dbReference type="ARBA" id="ARBA00045590"/>
    </source>
</evidence>
<feature type="domain" description="STI1" evidence="9">
    <location>
        <begin position="124"/>
        <end position="173"/>
    </location>
</feature>
<dbReference type="FunFam" id="1.25.40.10:FF:000020">
    <property type="entry name" value="Stress-induced phosphoprotein 1"/>
    <property type="match status" value="1"/>
</dbReference>
<dbReference type="OrthoDB" id="2423701at2759"/>
<dbReference type="PROSITE" id="PS50005">
    <property type="entry name" value="TPR"/>
    <property type="match status" value="4"/>
</dbReference>
<feature type="repeat" description="TPR" evidence="7">
    <location>
        <begin position="472"/>
        <end position="505"/>
    </location>
</feature>
<evidence type="ECO:0000313" key="10">
    <source>
        <dbReference type="EMBL" id="CAH0110175.1"/>
    </source>
</evidence>
<feature type="repeat" description="TPR" evidence="7">
    <location>
        <begin position="30"/>
        <end position="63"/>
    </location>
</feature>
<evidence type="ECO:0000256" key="3">
    <source>
        <dbReference type="ARBA" id="ARBA00022803"/>
    </source>
</evidence>
<evidence type="ECO:0000313" key="11">
    <source>
        <dbReference type="Proteomes" id="UP000789390"/>
    </source>
</evidence>
<dbReference type="Proteomes" id="UP000789390">
    <property type="component" value="Unassembled WGS sequence"/>
</dbReference>
<dbReference type="Pfam" id="PF07719">
    <property type="entry name" value="TPR_2"/>
    <property type="match status" value="1"/>
</dbReference>
<evidence type="ECO:0000256" key="7">
    <source>
        <dbReference type="PROSITE-ProRule" id="PRU00339"/>
    </source>
</evidence>
<organism evidence="10 11">
    <name type="scientific">Daphnia galeata</name>
    <dbReference type="NCBI Taxonomy" id="27404"/>
    <lineage>
        <taxon>Eukaryota</taxon>
        <taxon>Metazoa</taxon>
        <taxon>Ecdysozoa</taxon>
        <taxon>Arthropoda</taxon>
        <taxon>Crustacea</taxon>
        <taxon>Branchiopoda</taxon>
        <taxon>Diplostraca</taxon>
        <taxon>Cladocera</taxon>
        <taxon>Anomopoda</taxon>
        <taxon>Daphniidae</taxon>
        <taxon>Daphnia</taxon>
    </lineage>
</organism>
<dbReference type="Pfam" id="PF13414">
    <property type="entry name" value="TPR_11"/>
    <property type="match status" value="1"/>
</dbReference>
<keyword evidence="2" id="KW-0677">Repeat</keyword>
<dbReference type="GO" id="GO:0051879">
    <property type="term" value="F:Hsp90 protein binding"/>
    <property type="evidence" value="ECO:0007669"/>
    <property type="project" value="TreeGrafter"/>
</dbReference>
<dbReference type="PANTHER" id="PTHR22904">
    <property type="entry name" value="TPR REPEAT CONTAINING PROTEIN"/>
    <property type="match status" value="1"/>
</dbReference>
<dbReference type="FunFam" id="1.10.260.100:FF:000004">
    <property type="entry name" value="Putative stress-induced-phosphoprotein 1"/>
    <property type="match status" value="1"/>
</dbReference>
<evidence type="ECO:0000256" key="1">
    <source>
        <dbReference type="ARBA" id="ARBA00022490"/>
    </source>
</evidence>
<sequence>MLMLCLNHRGKLDEGLALYSEALAIDPENHVLYSNRSAAYAKAGKYLEALQDAEKTVSLKPDWGKGHSRKGAALAYLGRDVEAQKAYEEGLNHEPNNEQLKEGLLEMKNKLGSQGAKLMNPFAGPDVMNKLQNNPKTKAMFEDPTYRQLIQDLQSNPSAMATKLGDPRVLATLSVLLGVDLEASNEDKYGIEVTFICPFILVDEPMDTTESSPPLDPKEEKKRREEEERKREEKAKYDALPEEKKKALGEKEKGNAAYKKKNFAIALEHYNKAVELDPTDMTYVTNLAAVYFEQKDYEKCVELCKQAIDIGRENRADFKLIAKAYTRIGNSYKKLKDFANAKLYFEKSLSEFRSPETKTLLSEVESLLREEQRKAYINPEIAEQEKEKGNEFFRKGSFIIYKKSKNPLTVLCIILTIGQYADALKCYSEAIKRNPSDAKVYSNRAACYTKLAAFDLGLKDCDVCLELEPSFVKGWIRKGKILQGMQQYSKASTAFQKAMELDPNASEALDGYRACMMQTNSNPEEVRKRAMADPEVQAILRDPAMRMILEQMQNEPRALQDHLKNPAIASKIQKLIESGLISIH</sequence>
<dbReference type="Pfam" id="PF13424">
    <property type="entry name" value="TPR_12"/>
    <property type="match status" value="1"/>
</dbReference>
<evidence type="ECO:0000256" key="8">
    <source>
        <dbReference type="SAM" id="MobiDB-lite"/>
    </source>
</evidence>
<dbReference type="InterPro" id="IPR011990">
    <property type="entry name" value="TPR-like_helical_dom_sf"/>
</dbReference>
<dbReference type="InterPro" id="IPR013105">
    <property type="entry name" value="TPR_2"/>
</dbReference>
<dbReference type="SMART" id="SM00028">
    <property type="entry name" value="TPR"/>
    <property type="match status" value="9"/>
</dbReference>
<evidence type="ECO:0000256" key="4">
    <source>
        <dbReference type="ARBA" id="ARBA00024190"/>
    </source>
</evidence>
<keyword evidence="11" id="KW-1185">Reference proteome</keyword>
<name>A0A8J2S698_9CRUS</name>
<dbReference type="InterPro" id="IPR006636">
    <property type="entry name" value="STI1_HS-bd"/>
</dbReference>
<reference evidence="10" key="1">
    <citation type="submission" date="2021-11" db="EMBL/GenBank/DDBJ databases">
        <authorList>
            <person name="Schell T."/>
        </authorList>
    </citation>
    <scope>NUCLEOTIDE SEQUENCE</scope>
    <source>
        <strain evidence="10">M5</strain>
    </source>
</reference>
<feature type="repeat" description="TPR" evidence="7">
    <location>
        <begin position="322"/>
        <end position="355"/>
    </location>
</feature>
<protein>
    <recommendedName>
        <fullName evidence="5">Stress-induced-phosphoprotein 1</fullName>
    </recommendedName>
</protein>
<feature type="domain" description="STI1" evidence="9">
    <location>
        <begin position="533"/>
        <end position="572"/>
    </location>
</feature>
<dbReference type="FunFam" id="1.25.40.10:FF:000010">
    <property type="entry name" value="Stress-induced phosphoprotein 1"/>
    <property type="match status" value="1"/>
</dbReference>
<dbReference type="Gene3D" id="1.10.260.100">
    <property type="match status" value="2"/>
</dbReference>
<keyword evidence="3 7" id="KW-0802">TPR repeat</keyword>
<dbReference type="Pfam" id="PF00515">
    <property type="entry name" value="TPR_1"/>
    <property type="match status" value="1"/>
</dbReference>
<comment type="function">
    <text evidence="6">Acts as a co-chaperone for HSP90AA1. Mediates the association of the molecular chaperones HSPA8/HSC70 and HSP90.</text>
</comment>
<dbReference type="PANTHER" id="PTHR22904:SF523">
    <property type="entry name" value="STRESS-INDUCED-PHOSPHOPROTEIN 1"/>
    <property type="match status" value="1"/>
</dbReference>
<feature type="region of interest" description="Disordered" evidence="8">
    <location>
        <begin position="207"/>
        <end position="246"/>
    </location>
</feature>
<dbReference type="InterPro" id="IPR041243">
    <property type="entry name" value="STI1/HOP_DP"/>
</dbReference>
<feature type="compositionally biased region" description="Basic and acidic residues" evidence="8">
    <location>
        <begin position="216"/>
        <end position="246"/>
    </location>
</feature>
<dbReference type="Pfam" id="PF17830">
    <property type="entry name" value="STI1-HOP_DP"/>
    <property type="match status" value="2"/>
</dbReference>
<dbReference type="Gene3D" id="1.25.40.10">
    <property type="entry name" value="Tetratricopeptide repeat domain"/>
    <property type="match status" value="3"/>
</dbReference>
<dbReference type="EMBL" id="CAKKLH010000300">
    <property type="protein sequence ID" value="CAH0110175.1"/>
    <property type="molecule type" value="Genomic_DNA"/>
</dbReference>
<evidence type="ECO:0000259" key="9">
    <source>
        <dbReference type="SMART" id="SM00727"/>
    </source>
</evidence>
<evidence type="ECO:0000256" key="2">
    <source>
        <dbReference type="ARBA" id="ARBA00022737"/>
    </source>
</evidence>
<comment type="subcellular location">
    <subcellularLocation>
        <location evidence="4">Dynein axonemal particle</location>
    </subcellularLocation>
</comment>
<dbReference type="SUPFAM" id="SSF48452">
    <property type="entry name" value="TPR-like"/>
    <property type="match status" value="3"/>
</dbReference>
<proteinExistence type="predicted"/>